<proteinExistence type="predicted"/>
<gene>
    <name evidence="1" type="ORF">QYF61_005407</name>
</gene>
<organism evidence="1 2">
    <name type="scientific">Mycteria americana</name>
    <name type="common">Wood stork</name>
    <dbReference type="NCBI Taxonomy" id="33587"/>
    <lineage>
        <taxon>Eukaryota</taxon>
        <taxon>Metazoa</taxon>
        <taxon>Chordata</taxon>
        <taxon>Craniata</taxon>
        <taxon>Vertebrata</taxon>
        <taxon>Euteleostomi</taxon>
        <taxon>Archelosauria</taxon>
        <taxon>Archosauria</taxon>
        <taxon>Dinosauria</taxon>
        <taxon>Saurischia</taxon>
        <taxon>Theropoda</taxon>
        <taxon>Coelurosauria</taxon>
        <taxon>Aves</taxon>
        <taxon>Neognathae</taxon>
        <taxon>Neoaves</taxon>
        <taxon>Aequornithes</taxon>
        <taxon>Ciconiiformes</taxon>
        <taxon>Ciconiidae</taxon>
        <taxon>Mycteria</taxon>
    </lineage>
</organism>
<accession>A0AAN7NPQ0</accession>
<protein>
    <submittedName>
        <fullName evidence="1">Uncharacterized protein</fullName>
    </submittedName>
</protein>
<dbReference type="EMBL" id="JAUNZN010000009">
    <property type="protein sequence ID" value="KAK4815661.1"/>
    <property type="molecule type" value="Genomic_DNA"/>
</dbReference>
<reference evidence="1 2" key="1">
    <citation type="journal article" date="2023" name="J. Hered.">
        <title>Chromosome-level genome of the wood stork (Mycteria americana) provides insight into avian chromosome evolution.</title>
        <authorList>
            <person name="Flamio R. Jr."/>
            <person name="Ramstad K.M."/>
        </authorList>
    </citation>
    <scope>NUCLEOTIDE SEQUENCE [LARGE SCALE GENOMIC DNA]</scope>
    <source>
        <strain evidence="1">JAX WOST 10</strain>
    </source>
</reference>
<comment type="caution">
    <text evidence="1">The sequence shown here is derived from an EMBL/GenBank/DDBJ whole genome shotgun (WGS) entry which is preliminary data.</text>
</comment>
<evidence type="ECO:0000313" key="1">
    <source>
        <dbReference type="EMBL" id="KAK4815661.1"/>
    </source>
</evidence>
<name>A0AAN7NPQ0_MYCAM</name>
<dbReference type="AlphaFoldDB" id="A0AAN7NPQ0"/>
<keyword evidence="2" id="KW-1185">Reference proteome</keyword>
<sequence length="67" mass="7391">MRGKASKADVVVGVCYRSPSQDESTNGQATQEDYRGAVCHCRGKICMAKTRLELKQARNVVDNKKGF</sequence>
<dbReference type="Proteomes" id="UP001333110">
    <property type="component" value="Unassembled WGS sequence"/>
</dbReference>
<evidence type="ECO:0000313" key="2">
    <source>
        <dbReference type="Proteomes" id="UP001333110"/>
    </source>
</evidence>